<evidence type="ECO:0000313" key="3">
    <source>
        <dbReference type="Proteomes" id="UP000198850"/>
    </source>
</evidence>
<dbReference type="RefSeq" id="WP_139298220.1">
    <property type="nucleotide sequence ID" value="NZ_FNRA01000001.1"/>
</dbReference>
<organism evidence="2 3">
    <name type="scientific">Pedobacter hartonius</name>
    <dbReference type="NCBI Taxonomy" id="425514"/>
    <lineage>
        <taxon>Bacteria</taxon>
        <taxon>Pseudomonadati</taxon>
        <taxon>Bacteroidota</taxon>
        <taxon>Sphingobacteriia</taxon>
        <taxon>Sphingobacteriales</taxon>
        <taxon>Sphingobacteriaceae</taxon>
        <taxon>Pedobacter</taxon>
    </lineage>
</organism>
<keyword evidence="1" id="KW-0812">Transmembrane</keyword>
<dbReference type="OrthoDB" id="773352at2"/>
<dbReference type="AlphaFoldDB" id="A0A1H3W1N3"/>
<evidence type="ECO:0008006" key="4">
    <source>
        <dbReference type="Google" id="ProtNLM"/>
    </source>
</evidence>
<keyword evidence="3" id="KW-1185">Reference proteome</keyword>
<accession>A0A1H3W1N3</accession>
<reference evidence="2 3" key="1">
    <citation type="submission" date="2016-10" db="EMBL/GenBank/DDBJ databases">
        <authorList>
            <person name="de Groot N.N."/>
        </authorList>
    </citation>
    <scope>NUCLEOTIDE SEQUENCE [LARGE SCALE GENOMIC DNA]</scope>
    <source>
        <strain evidence="2 3">DSM 19033</strain>
    </source>
</reference>
<dbReference type="Proteomes" id="UP000198850">
    <property type="component" value="Unassembled WGS sequence"/>
</dbReference>
<dbReference type="PROSITE" id="PS51257">
    <property type="entry name" value="PROKAR_LIPOPROTEIN"/>
    <property type="match status" value="1"/>
</dbReference>
<protein>
    <recommendedName>
        <fullName evidence="4">Lipoprotein</fullName>
    </recommendedName>
</protein>
<proteinExistence type="predicted"/>
<evidence type="ECO:0000313" key="2">
    <source>
        <dbReference type="EMBL" id="SDZ80976.1"/>
    </source>
</evidence>
<keyword evidence="1" id="KW-1133">Transmembrane helix</keyword>
<feature type="transmembrane region" description="Helical" evidence="1">
    <location>
        <begin position="143"/>
        <end position="163"/>
    </location>
</feature>
<name>A0A1H3W1N3_9SPHI</name>
<dbReference type="EMBL" id="FNRA01000001">
    <property type="protein sequence ID" value="SDZ80976.1"/>
    <property type="molecule type" value="Genomic_DNA"/>
</dbReference>
<sequence>MGKQIILLIILVMSSCSLFKRNTKSTDESFNARNSIKDSNTTTSFSRKNEGKQILFRRDSSDANYKIHFWPKGTFRFSPDGVFSGEFDSILMEGKQNQLIHSAGVLNSRELEHGKSSEIFHQKDQMEAGGKKVMKTKIPDLKVSAILFCLVIVSIYLGFRWFFSSKK</sequence>
<gene>
    <name evidence="2" type="ORF">SAMN05443550_10159</name>
</gene>
<evidence type="ECO:0000256" key="1">
    <source>
        <dbReference type="SAM" id="Phobius"/>
    </source>
</evidence>
<keyword evidence="1" id="KW-0472">Membrane</keyword>